<dbReference type="InterPro" id="IPR025932">
    <property type="entry name" value="Trypano_VSG_B_N_dom"/>
</dbReference>
<keyword evidence="6" id="KW-0472">Membrane</keyword>
<proteinExistence type="predicted"/>
<evidence type="ECO:0000256" key="9">
    <source>
        <dbReference type="SAM" id="SignalP"/>
    </source>
</evidence>
<reference evidence="11" key="2">
    <citation type="journal article" date="2014" name="Mol. Biochem. Parasitol.">
        <title>Capturing the variant surface glycoprotein repertoire (the VSGnome) of Trypanosoma brucei Lister 427.</title>
        <authorList>
            <person name="Cross G.A."/>
            <person name="Kim H.S."/>
            <person name="Wickstead B."/>
        </authorList>
    </citation>
    <scope>NUCLEOTIDE SEQUENCE</scope>
    <source>
        <strain evidence="11">Lister 427</strain>
    </source>
</reference>
<keyword evidence="3" id="KW-1003">Cell membrane</keyword>
<evidence type="ECO:0000256" key="6">
    <source>
        <dbReference type="ARBA" id="ARBA00023136"/>
    </source>
</evidence>
<keyword evidence="8" id="KW-0449">Lipoprotein</keyword>
<dbReference type="GO" id="GO:0005886">
    <property type="term" value="C:plasma membrane"/>
    <property type="evidence" value="ECO:0007669"/>
    <property type="project" value="UniProtKB-SubCell"/>
</dbReference>
<reference evidence="11" key="1">
    <citation type="submission" date="2013-02" db="EMBL/GenBank/DDBJ databases">
        <authorList>
            <person name="Cross G.A.M."/>
            <person name="Kim H.-S."/>
            <person name="Wickstead B."/>
        </authorList>
    </citation>
    <scope>NUCLEOTIDE SEQUENCE</scope>
    <source>
        <strain evidence="11">Lister 427</strain>
    </source>
</reference>
<dbReference type="Pfam" id="PF13206">
    <property type="entry name" value="VSG_B"/>
    <property type="match status" value="1"/>
</dbReference>
<protein>
    <submittedName>
        <fullName evidence="11">Variant surface glycoprotein 1325</fullName>
    </submittedName>
</protein>
<evidence type="ECO:0000256" key="5">
    <source>
        <dbReference type="ARBA" id="ARBA00022729"/>
    </source>
</evidence>
<comment type="subcellular location">
    <subcellularLocation>
        <location evidence="2">Cell membrane</location>
        <topology evidence="2">Lipid-anchor</topology>
        <topology evidence="2">GPI-anchor</topology>
    </subcellularLocation>
</comment>
<evidence type="ECO:0000259" key="10">
    <source>
        <dbReference type="Pfam" id="PF13206"/>
    </source>
</evidence>
<evidence type="ECO:0000256" key="7">
    <source>
        <dbReference type="ARBA" id="ARBA00023180"/>
    </source>
</evidence>
<evidence type="ECO:0000256" key="4">
    <source>
        <dbReference type="ARBA" id="ARBA00022622"/>
    </source>
</evidence>
<feature type="chain" id="PRO_5004057798" evidence="9">
    <location>
        <begin position="25"/>
        <end position="431"/>
    </location>
</feature>
<dbReference type="VEuPathDB" id="TriTrypDB:Tb11.v5.0125"/>
<organism evidence="11">
    <name type="scientific">Trypanosoma brucei</name>
    <dbReference type="NCBI Taxonomy" id="5691"/>
    <lineage>
        <taxon>Eukaryota</taxon>
        <taxon>Discoba</taxon>
        <taxon>Euglenozoa</taxon>
        <taxon>Kinetoplastea</taxon>
        <taxon>Metakinetoplastina</taxon>
        <taxon>Trypanosomatida</taxon>
        <taxon>Trypanosomatidae</taxon>
        <taxon>Trypanosoma</taxon>
    </lineage>
</organism>
<accession>M4SV65</accession>
<evidence type="ECO:0000313" key="11">
    <source>
        <dbReference type="EMBL" id="AGH60258.1"/>
    </source>
</evidence>
<dbReference type="AlphaFoldDB" id="M4SV65"/>
<name>M4SV65_9TRYP</name>
<feature type="domain" description="Trypanosome variant surface glycoprotein B-type N-terminal" evidence="10">
    <location>
        <begin position="13"/>
        <end position="376"/>
    </location>
</feature>
<sequence length="431" mass="46088">MLKKRFLILVAAAALLVVHHSGDAVSGGDNIHLFLDLCALITLPTRQIRELPSADGGKKAFQEIMKLNNSLSDQTWRKKFARSESGEKERPKYQSQGGKVDALHQQRWDLWTEAEEELEKEKGNKATEKAAGLDAISDEERAQLLVMLQPLAEAAAETYSELQSQLTSESAITKAKLKQKLAAAAYGEGVNQLSELDDGKLTGGTAATTSRTTYCGGNTPATTKATTLAGLLYCICAGENGDGSGNFKACSNEQQGAQAKQATMANAAADLKALTALCPTPPSTELTTTEILEPLASLVGKAQAKDKYVVFGTLTATSCGGKSTDGLCVIYKTATAADAQKLRQAPWRTNLVDTVAMLSKQTEQAGEINRLMQKLESLKKQAFNLKPQLELRKKLTAVLLAAAPKGPTQSSAQTLQEKGQCEAINKAAQCR</sequence>
<evidence type="ECO:0000256" key="8">
    <source>
        <dbReference type="ARBA" id="ARBA00023288"/>
    </source>
</evidence>
<comment type="function">
    <text evidence="1">VSG forms a coat on the surface of the parasite. The trypanosome evades the immune response of the host by expressing a series of antigenically distinct VSGs from an estimated 1000 VSG genes.</text>
</comment>
<dbReference type="VEuPathDB" id="TriTrypDB:Tb427_000232100"/>
<dbReference type="GO" id="GO:0098552">
    <property type="term" value="C:side of membrane"/>
    <property type="evidence" value="ECO:0007669"/>
    <property type="project" value="UniProtKB-KW"/>
</dbReference>
<dbReference type="EMBL" id="KC612827">
    <property type="protein sequence ID" value="AGH60258.1"/>
    <property type="molecule type" value="Genomic_DNA"/>
</dbReference>
<evidence type="ECO:0000256" key="1">
    <source>
        <dbReference type="ARBA" id="ARBA00002523"/>
    </source>
</evidence>
<evidence type="ECO:0000256" key="3">
    <source>
        <dbReference type="ARBA" id="ARBA00022475"/>
    </source>
</evidence>
<keyword evidence="4" id="KW-0336">GPI-anchor</keyword>
<keyword evidence="5 9" id="KW-0732">Signal</keyword>
<feature type="signal peptide" evidence="9">
    <location>
        <begin position="1"/>
        <end position="24"/>
    </location>
</feature>
<evidence type="ECO:0000256" key="2">
    <source>
        <dbReference type="ARBA" id="ARBA00004609"/>
    </source>
</evidence>
<keyword evidence="7" id="KW-0325">Glycoprotein</keyword>